<organism evidence="2 3">
    <name type="scientific">Algicella marina</name>
    <dbReference type="NCBI Taxonomy" id="2683284"/>
    <lineage>
        <taxon>Bacteria</taxon>
        <taxon>Pseudomonadati</taxon>
        <taxon>Pseudomonadota</taxon>
        <taxon>Alphaproteobacteria</taxon>
        <taxon>Rhodobacterales</taxon>
        <taxon>Paracoccaceae</taxon>
        <taxon>Algicella</taxon>
    </lineage>
</organism>
<dbReference type="Proteomes" id="UP000464495">
    <property type="component" value="Chromosome"/>
</dbReference>
<feature type="domain" description="Haemin-degrading HemS/ChuX" evidence="1">
    <location>
        <begin position="34"/>
        <end position="165"/>
    </location>
</feature>
<dbReference type="KEGG" id="amaq:GO499_18525"/>
<dbReference type="AlphaFoldDB" id="A0A6P1T5K5"/>
<protein>
    <submittedName>
        <fullName evidence="2">Hemin-degrading factor</fullName>
    </submittedName>
</protein>
<dbReference type="SUPFAM" id="SSF144064">
    <property type="entry name" value="Heme iron utilization protein-like"/>
    <property type="match status" value="1"/>
</dbReference>
<proteinExistence type="predicted"/>
<dbReference type="InterPro" id="IPR007845">
    <property type="entry name" value="HemS/ChuX_dom"/>
</dbReference>
<keyword evidence="3" id="KW-1185">Reference proteome</keyword>
<dbReference type="GO" id="GO:0006826">
    <property type="term" value="P:iron ion transport"/>
    <property type="evidence" value="ECO:0007669"/>
    <property type="project" value="InterPro"/>
</dbReference>
<reference evidence="2 3" key="1">
    <citation type="submission" date="2019-12" db="EMBL/GenBank/DDBJ databases">
        <title>Complete genome sequence of Algicella marina strain 9Alg 56(T) isolated from the red alga Tichocarpus crinitus.</title>
        <authorList>
            <person name="Kim S.-G."/>
            <person name="Nedashkovskaya O.I."/>
        </authorList>
    </citation>
    <scope>NUCLEOTIDE SEQUENCE [LARGE SCALE GENOMIC DNA]</scope>
    <source>
        <strain evidence="2 3">9Alg 56</strain>
    </source>
</reference>
<dbReference type="RefSeq" id="WP_161863577.1">
    <property type="nucleotide sequence ID" value="NZ_CP046620.1"/>
</dbReference>
<evidence type="ECO:0000313" key="2">
    <source>
        <dbReference type="EMBL" id="QHQ37035.1"/>
    </source>
</evidence>
<gene>
    <name evidence="2" type="ORF">GO499_18525</name>
</gene>
<evidence type="ECO:0000259" key="1">
    <source>
        <dbReference type="Pfam" id="PF05171"/>
    </source>
</evidence>
<dbReference type="InterPro" id="IPR053733">
    <property type="entry name" value="Heme_Transport_Util_sf"/>
</dbReference>
<dbReference type="Pfam" id="PF05171">
    <property type="entry name" value="HemS"/>
    <property type="match status" value="2"/>
</dbReference>
<sequence length="355" mass="39332">MLDHPDVTALYDRYLSLAADGGTPRARDAAEQLGVSEAELVEAKGTAGLSRALRPHEERGFAPLLEQMPEMGEVMVLTRNQSCVHERHGTFGNVRIGEKMGLVLNKSVDLRIFINHWASGFAVEEDVKSGKRLSLQFFDPQGTAIHKIYATAKTDRPAFEALIEAWVDRNPQKLVPLPPEPPKADRPDSEIDVPALRRDWQAMTDTHQFFGMLRRHKTGRLQALRLAGDDLSHRVAADAAARMLDMAAADAVPIMVFVANKGCIQIHSGPVSTIKTMGPWLNVLDPEFNLHLRTDHIAESRIVRKPTKDGIVTSLELFDSEGGVICTFFGERHEGEGELAGWRDVLARLEREVAA</sequence>
<accession>A0A6P1T5K5</accession>
<dbReference type="CDD" id="cd16830">
    <property type="entry name" value="HemS-like_N"/>
    <property type="match status" value="1"/>
</dbReference>
<name>A0A6P1T5K5_9RHOB</name>
<evidence type="ECO:0000313" key="3">
    <source>
        <dbReference type="Proteomes" id="UP000464495"/>
    </source>
</evidence>
<feature type="domain" description="Haemin-degrading HemS/ChuX" evidence="1">
    <location>
        <begin position="218"/>
        <end position="349"/>
    </location>
</feature>
<dbReference type="CDD" id="cd16831">
    <property type="entry name" value="HemS-like_C"/>
    <property type="match status" value="1"/>
</dbReference>
<dbReference type="EMBL" id="CP046620">
    <property type="protein sequence ID" value="QHQ37035.1"/>
    <property type="molecule type" value="Genomic_DNA"/>
</dbReference>
<dbReference type="Gene3D" id="3.40.1570.10">
    <property type="entry name" value="HemS/ChuS/ChuX like domains"/>
    <property type="match status" value="2"/>
</dbReference>